<accession>A0A5M6DK73</accession>
<dbReference type="AlphaFoldDB" id="A0A5M6DK73"/>
<keyword evidence="2" id="KW-1185">Reference proteome</keyword>
<reference evidence="1 2" key="1">
    <citation type="submission" date="2019-09" db="EMBL/GenBank/DDBJ databases">
        <title>Genome sequence and assembly of Adhaeribacter sp.</title>
        <authorList>
            <person name="Chhetri G."/>
        </authorList>
    </citation>
    <scope>NUCLEOTIDE SEQUENCE [LARGE SCALE GENOMIC DNA]</scope>
    <source>
        <strain evidence="1 2">DK36</strain>
    </source>
</reference>
<organism evidence="1 2">
    <name type="scientific">Adhaeribacter rhizoryzae</name>
    <dbReference type="NCBI Taxonomy" id="2607907"/>
    <lineage>
        <taxon>Bacteria</taxon>
        <taxon>Pseudomonadati</taxon>
        <taxon>Bacteroidota</taxon>
        <taxon>Cytophagia</taxon>
        <taxon>Cytophagales</taxon>
        <taxon>Hymenobacteraceae</taxon>
        <taxon>Adhaeribacter</taxon>
    </lineage>
</organism>
<protein>
    <submittedName>
        <fullName evidence="1">Uncharacterized protein</fullName>
    </submittedName>
</protein>
<name>A0A5M6DK73_9BACT</name>
<comment type="caution">
    <text evidence="1">The sequence shown here is derived from an EMBL/GenBank/DDBJ whole genome shotgun (WGS) entry which is preliminary data.</text>
</comment>
<dbReference type="RefSeq" id="WP_150087873.1">
    <property type="nucleotide sequence ID" value="NZ_VWSF01000004.1"/>
</dbReference>
<proteinExistence type="predicted"/>
<dbReference type="Proteomes" id="UP000323426">
    <property type="component" value="Unassembled WGS sequence"/>
</dbReference>
<dbReference type="EMBL" id="VWSF01000004">
    <property type="protein sequence ID" value="KAA5547957.1"/>
    <property type="molecule type" value="Genomic_DNA"/>
</dbReference>
<gene>
    <name evidence="1" type="ORF">F0145_08460</name>
</gene>
<evidence type="ECO:0000313" key="1">
    <source>
        <dbReference type="EMBL" id="KAA5547957.1"/>
    </source>
</evidence>
<sequence>MLDQYKFKTLPFYNQVSYIWAEGTYLASRQEEGHKINLYRVKDFFAEIWYHGLQENIFKIRTFTSKKCLEAYLNSVILD</sequence>
<evidence type="ECO:0000313" key="2">
    <source>
        <dbReference type="Proteomes" id="UP000323426"/>
    </source>
</evidence>